<protein>
    <submittedName>
        <fullName evidence="2">Uncharacterized protein</fullName>
    </submittedName>
</protein>
<dbReference type="OrthoDB" id="5792172at2759"/>
<feature type="signal peptide" evidence="1">
    <location>
        <begin position="1"/>
        <end position="19"/>
    </location>
</feature>
<evidence type="ECO:0000313" key="3">
    <source>
        <dbReference type="Proteomes" id="UP000252519"/>
    </source>
</evidence>
<keyword evidence="1" id="KW-0732">Signal</keyword>
<dbReference type="Proteomes" id="UP000252519">
    <property type="component" value="Unassembled WGS sequence"/>
</dbReference>
<dbReference type="EMBL" id="JOJR01000167">
    <property type="protein sequence ID" value="RCN43158.1"/>
    <property type="molecule type" value="Genomic_DNA"/>
</dbReference>
<evidence type="ECO:0000313" key="2">
    <source>
        <dbReference type="EMBL" id="RCN43158.1"/>
    </source>
</evidence>
<gene>
    <name evidence="2" type="ORF">ANCCAN_10845</name>
</gene>
<evidence type="ECO:0000256" key="1">
    <source>
        <dbReference type="SAM" id="SignalP"/>
    </source>
</evidence>
<accession>A0A368GHJ9</accession>
<feature type="chain" id="PRO_5016720316" evidence="1">
    <location>
        <begin position="20"/>
        <end position="104"/>
    </location>
</feature>
<keyword evidence="3" id="KW-1185">Reference proteome</keyword>
<comment type="caution">
    <text evidence="2">The sequence shown here is derived from an EMBL/GenBank/DDBJ whole genome shotgun (WGS) entry which is preliminary data.</text>
</comment>
<name>A0A368GHJ9_ANCCA</name>
<sequence length="104" mass="12214">MQSSVIVIVLSWLVLQTSADNMFNEYFKRGMYECALDYLKDIQEIHRYVQKASARQQECRTKASSTDKTFPKTNIAPLDEYIEKMRQEEEEAKSIRQTRAARTL</sequence>
<dbReference type="AlphaFoldDB" id="A0A368GHJ9"/>
<proteinExistence type="predicted"/>
<reference evidence="2 3" key="1">
    <citation type="submission" date="2014-10" db="EMBL/GenBank/DDBJ databases">
        <title>Draft genome of the hookworm Ancylostoma caninum.</title>
        <authorList>
            <person name="Mitreva M."/>
        </authorList>
    </citation>
    <scope>NUCLEOTIDE SEQUENCE [LARGE SCALE GENOMIC DNA]</scope>
    <source>
        <strain evidence="2 3">Baltimore</strain>
    </source>
</reference>
<organism evidence="2 3">
    <name type="scientific">Ancylostoma caninum</name>
    <name type="common">Dog hookworm</name>
    <dbReference type="NCBI Taxonomy" id="29170"/>
    <lineage>
        <taxon>Eukaryota</taxon>
        <taxon>Metazoa</taxon>
        <taxon>Ecdysozoa</taxon>
        <taxon>Nematoda</taxon>
        <taxon>Chromadorea</taxon>
        <taxon>Rhabditida</taxon>
        <taxon>Rhabditina</taxon>
        <taxon>Rhabditomorpha</taxon>
        <taxon>Strongyloidea</taxon>
        <taxon>Ancylostomatidae</taxon>
        <taxon>Ancylostomatinae</taxon>
        <taxon>Ancylostoma</taxon>
    </lineage>
</organism>